<dbReference type="AlphaFoldDB" id="H6RGF2"/>
<reference evidence="1" key="1">
    <citation type="journal article" date="2012" name="Environ. Microbiol.">
        <title>Genomic content of uncultured Bacteroidetes from contrasting oceanic provinces in the North Atlantic Ocean.</title>
        <authorList>
            <person name="Gomez-Pereira P.R."/>
            <person name="Schuler M."/>
            <person name="Fuchs B.M."/>
            <person name="Bennke C."/>
            <person name="Teeling H."/>
            <person name="Waldmann J."/>
            <person name="Richter M."/>
            <person name="Barbe V."/>
            <person name="Bataille E."/>
            <person name="Glockner F.O."/>
            <person name="Amann R."/>
        </authorList>
    </citation>
    <scope>NUCLEOTIDE SEQUENCE</scope>
</reference>
<gene>
    <name evidence="1" type="ORF">VIS_S3CIB80034</name>
</gene>
<sequence>MILIDKLPVGVVSDGVRLLLKADAPIYVFKSHFSKHSLQNMKKNRLMF</sequence>
<protein>
    <submittedName>
        <fullName evidence="1">Uncharacterized protein</fullName>
    </submittedName>
</protein>
<reference evidence="1" key="2">
    <citation type="submission" date="2012-02" db="EMBL/GenBank/DDBJ databases">
        <authorList>
            <person name="Genoscope - CEA"/>
        </authorList>
    </citation>
    <scope>NUCLEOTIDE SEQUENCE</scope>
</reference>
<name>H6RGF2_9BACT</name>
<dbReference type="EMBL" id="FO117598">
    <property type="protein sequence ID" value="CCG00113.1"/>
    <property type="molecule type" value="Genomic_DNA"/>
</dbReference>
<accession>H6RGF2</accession>
<evidence type="ECO:0000313" key="1">
    <source>
        <dbReference type="EMBL" id="CCG00113.1"/>
    </source>
</evidence>
<organism evidence="1">
    <name type="scientific">uncultured Flavobacteriia bacterium</name>
    <dbReference type="NCBI Taxonomy" id="212695"/>
    <lineage>
        <taxon>Bacteria</taxon>
        <taxon>Pseudomonadati</taxon>
        <taxon>Bacteroidota</taxon>
        <taxon>Flavobacteriia</taxon>
        <taxon>environmental samples</taxon>
    </lineage>
</organism>
<proteinExistence type="predicted"/>